<feature type="domain" description="THIF-type NAD/FAD binding fold" evidence="6">
    <location>
        <begin position="346"/>
        <end position="414"/>
    </location>
</feature>
<name>A0A2Z5AAJ0_9PSED</name>
<dbReference type="InterPro" id="IPR035985">
    <property type="entry name" value="Ubiquitin-activating_enz"/>
</dbReference>
<dbReference type="SUPFAM" id="SSF69572">
    <property type="entry name" value="Activating enzymes of the ubiquitin-like proteins"/>
    <property type="match status" value="1"/>
</dbReference>
<gene>
    <name evidence="8" type="ORF">CE139_19170</name>
</gene>
<dbReference type="Proteomes" id="UP000250579">
    <property type="component" value="Chromosome"/>
</dbReference>
<evidence type="ECO:0000313" key="9">
    <source>
        <dbReference type="Proteomes" id="UP000250579"/>
    </source>
</evidence>
<dbReference type="GO" id="GO:0008641">
    <property type="term" value="F:ubiquitin-like modifier activating enzyme activity"/>
    <property type="evidence" value="ECO:0007669"/>
    <property type="project" value="InterPro"/>
</dbReference>
<reference evidence="8 9" key="1">
    <citation type="submission" date="2017-06" db="EMBL/GenBank/DDBJ databases">
        <title>Evolution towards high GC content and high-temperature stress adaptation in endophytic Pseudomonas oryzihabitans impacted its plant-growth promoting traits.</title>
        <authorList>
            <person name="Nascimento F.X."/>
        </authorList>
    </citation>
    <scope>NUCLEOTIDE SEQUENCE [LARGE SCALE GENOMIC DNA]</scope>
    <source>
        <strain evidence="8 9">MS8</strain>
    </source>
</reference>
<keyword evidence="4" id="KW-0862">Zinc</keyword>
<keyword evidence="2" id="KW-0479">Metal-binding</keyword>
<dbReference type="GO" id="GO:0008237">
    <property type="term" value="F:metallopeptidase activity"/>
    <property type="evidence" value="ECO:0007669"/>
    <property type="project" value="UniProtKB-KW"/>
</dbReference>
<evidence type="ECO:0008006" key="10">
    <source>
        <dbReference type="Google" id="ProtNLM"/>
    </source>
</evidence>
<dbReference type="Gene3D" id="3.40.50.720">
    <property type="entry name" value="NAD(P)-binding Rossmann-like Domain"/>
    <property type="match status" value="1"/>
</dbReference>
<keyword evidence="5" id="KW-0482">Metalloprotease</keyword>
<feature type="domain" description="JAB" evidence="7">
    <location>
        <begin position="597"/>
        <end position="715"/>
    </location>
</feature>
<proteinExistence type="predicted"/>
<evidence type="ECO:0000256" key="4">
    <source>
        <dbReference type="ARBA" id="ARBA00022833"/>
    </source>
</evidence>
<dbReference type="Gene3D" id="3.40.140.10">
    <property type="entry name" value="Cytidine Deaminase, domain 2"/>
    <property type="match status" value="1"/>
</dbReference>
<dbReference type="AlphaFoldDB" id="A0A2Z5AAJ0"/>
<dbReference type="GO" id="GO:0006508">
    <property type="term" value="P:proteolysis"/>
    <property type="evidence" value="ECO:0007669"/>
    <property type="project" value="UniProtKB-KW"/>
</dbReference>
<organism evidence="8 9">
    <name type="scientific">Pseudomonas oryzihabitans</name>
    <dbReference type="NCBI Taxonomy" id="47885"/>
    <lineage>
        <taxon>Bacteria</taxon>
        <taxon>Pseudomonadati</taxon>
        <taxon>Pseudomonadota</taxon>
        <taxon>Gammaproteobacteria</taxon>
        <taxon>Pseudomonadales</taxon>
        <taxon>Pseudomonadaceae</taxon>
        <taxon>Pseudomonas</taxon>
    </lineage>
</organism>
<sequence>MALVFDTPRSPLARAVVQYLAEAQSYPYAKLTRVSQVGFLDRLDIDLELELQQRRKVPVQPVEPISILFWADNDQYQPRVRSEREDFPVGMVHTNLDPDWDGGLCLCIWEESWADLATGLTGQALIERIRAWFSSTAAGTIHHPDQHLEPLIYPGAHTLIIPPGHPSQTWHIQWALNDGKRYFVGVGTYPPKQETKLMFSTYSRVLPSQLHRGLAKTPYDLKSLDKLCRELGFDLLGDLVGWLKEPAQLVDASERWPLLLLSVPKRRINEGADEEFETWCYSLDQTIASLGEILKVTFTVNGVTVVNILGSTEGLDLTPLRTWPWRVITRLDRSAAREFSGISRRKDANLLGIGAGAIGSNVAMVTTRSGLGVWTIVDDDILLPHNTVRQVQKDENVGVKKAEILRHELDSVLAEGGHHAISVDVLRPGTEVDCLKTALSSADVAVDFSASPAVLGWLAQQPIKRAVSAFFGPDGSDLVVLAEDDSREVRIDEIEAQYFWAVAAEDRLKGHLAAARMDRIRYANACQDLSRPLPPWQVYTLCGLAAGCLTRIIDESKASFRVWRLDVDSGAIESISVPLDFVTRFDSASMRVTLSDAVIRTMRALRRQAGRDETGGVLLGSYDLVGNVLHIVAALPAPADSRRSPTYFIRGMKDLKPLIESVAEASAGRLHYVGEWHSHPAGAPARPSDDDEEVYSHLKRHIDPAGSPYVMAICGERETWLRAGWRERGLLEGVVVNV</sequence>
<dbReference type="SUPFAM" id="SSF102712">
    <property type="entry name" value="JAB1/MPN domain"/>
    <property type="match status" value="1"/>
</dbReference>
<evidence type="ECO:0000259" key="7">
    <source>
        <dbReference type="Pfam" id="PF14464"/>
    </source>
</evidence>
<dbReference type="InterPro" id="IPR000594">
    <property type="entry name" value="ThiF_NAD_FAD-bd"/>
</dbReference>
<evidence type="ECO:0000256" key="2">
    <source>
        <dbReference type="ARBA" id="ARBA00022723"/>
    </source>
</evidence>
<dbReference type="EMBL" id="CP022198">
    <property type="protein sequence ID" value="AXA67835.1"/>
    <property type="molecule type" value="Genomic_DNA"/>
</dbReference>
<evidence type="ECO:0000256" key="5">
    <source>
        <dbReference type="ARBA" id="ARBA00023049"/>
    </source>
</evidence>
<dbReference type="Pfam" id="PF14464">
    <property type="entry name" value="Prok-JAB"/>
    <property type="match status" value="1"/>
</dbReference>
<protein>
    <recommendedName>
        <fullName evidence="10">Thiamine biosynthesis protein ThiF</fullName>
    </recommendedName>
</protein>
<keyword evidence="1" id="KW-0645">Protease</keyword>
<dbReference type="InterPro" id="IPR028090">
    <property type="entry name" value="JAB_dom_prok"/>
</dbReference>
<dbReference type="Pfam" id="PF14457">
    <property type="entry name" value="Prok-E2_A"/>
    <property type="match status" value="1"/>
</dbReference>
<dbReference type="Pfam" id="PF00899">
    <property type="entry name" value="ThiF"/>
    <property type="match status" value="1"/>
</dbReference>
<dbReference type="GO" id="GO:0046872">
    <property type="term" value="F:metal ion binding"/>
    <property type="evidence" value="ECO:0007669"/>
    <property type="project" value="UniProtKB-KW"/>
</dbReference>
<evidence type="ECO:0000259" key="6">
    <source>
        <dbReference type="Pfam" id="PF00899"/>
    </source>
</evidence>
<evidence type="ECO:0000313" key="8">
    <source>
        <dbReference type="EMBL" id="AXA67835.1"/>
    </source>
</evidence>
<evidence type="ECO:0000256" key="3">
    <source>
        <dbReference type="ARBA" id="ARBA00022801"/>
    </source>
</evidence>
<dbReference type="RefSeq" id="WP_208691907.1">
    <property type="nucleotide sequence ID" value="NZ_CP022198.1"/>
</dbReference>
<evidence type="ECO:0000256" key="1">
    <source>
        <dbReference type="ARBA" id="ARBA00022670"/>
    </source>
</evidence>
<keyword evidence="3" id="KW-0378">Hydrolase</keyword>
<dbReference type="InterPro" id="IPR032865">
    <property type="entry name" value="Prok-E2_A"/>
</dbReference>
<accession>A0A2Z5AAJ0</accession>